<dbReference type="Proteomes" id="UP001595953">
    <property type="component" value="Unassembled WGS sequence"/>
</dbReference>
<organism evidence="1 2">
    <name type="scientific">Geojedonia litorea</name>
    <dbReference type="NCBI Taxonomy" id="1268269"/>
    <lineage>
        <taxon>Bacteria</taxon>
        <taxon>Pseudomonadati</taxon>
        <taxon>Bacteroidota</taxon>
        <taxon>Flavobacteriia</taxon>
        <taxon>Flavobacteriales</taxon>
        <taxon>Flavobacteriaceae</taxon>
        <taxon>Geojedonia</taxon>
    </lineage>
</organism>
<accession>A0ABV9N4D9</accession>
<gene>
    <name evidence="1" type="ORF">ACFO5O_05000</name>
</gene>
<dbReference type="RefSeq" id="WP_387961514.1">
    <property type="nucleotide sequence ID" value="NZ_JBHSGP010000008.1"/>
</dbReference>
<protein>
    <submittedName>
        <fullName evidence="1">Uncharacterized protein</fullName>
    </submittedName>
</protein>
<name>A0ABV9N4D9_9FLAO</name>
<comment type="caution">
    <text evidence="1">The sequence shown here is derived from an EMBL/GenBank/DDBJ whole genome shotgun (WGS) entry which is preliminary data.</text>
</comment>
<proteinExistence type="predicted"/>
<dbReference type="EMBL" id="JBHSGP010000008">
    <property type="protein sequence ID" value="MFC4721663.1"/>
    <property type="molecule type" value="Genomic_DNA"/>
</dbReference>
<sequence length="121" mass="13433">MKKVFLFITLVFIANGYATNSQQSVDDLPKIGDVLIIKEPSKQSYSHIDFPKLNFIVKRGGVANYDSVLGEHVVVKDVSTKNDGTIYVKLEAKSGKKFFGFLKQVNANYEQAIKSGELSTL</sequence>
<evidence type="ECO:0000313" key="2">
    <source>
        <dbReference type="Proteomes" id="UP001595953"/>
    </source>
</evidence>
<reference evidence="2" key="1">
    <citation type="journal article" date="2019" name="Int. J. Syst. Evol. Microbiol.">
        <title>The Global Catalogue of Microorganisms (GCM) 10K type strain sequencing project: providing services to taxonomists for standard genome sequencing and annotation.</title>
        <authorList>
            <consortium name="The Broad Institute Genomics Platform"/>
            <consortium name="The Broad Institute Genome Sequencing Center for Infectious Disease"/>
            <person name="Wu L."/>
            <person name="Ma J."/>
        </authorList>
    </citation>
    <scope>NUCLEOTIDE SEQUENCE [LARGE SCALE GENOMIC DNA]</scope>
    <source>
        <strain evidence="2">CCUG 63682</strain>
    </source>
</reference>
<keyword evidence="2" id="KW-1185">Reference proteome</keyword>
<evidence type="ECO:0000313" key="1">
    <source>
        <dbReference type="EMBL" id="MFC4721663.1"/>
    </source>
</evidence>